<dbReference type="InterPro" id="IPR001387">
    <property type="entry name" value="Cro/C1-type_HTH"/>
</dbReference>
<evidence type="ECO:0000259" key="1">
    <source>
        <dbReference type="PROSITE" id="PS50943"/>
    </source>
</evidence>
<dbReference type="KEGG" id="nav:JQS30_15275"/>
<dbReference type="PROSITE" id="PS50943">
    <property type="entry name" value="HTH_CROC1"/>
    <property type="match status" value="1"/>
</dbReference>
<name>A0A895XNY8_9ACTN</name>
<dbReference type="Proteomes" id="UP000662939">
    <property type="component" value="Chromosome"/>
</dbReference>
<dbReference type="CDD" id="cd00093">
    <property type="entry name" value="HTH_XRE"/>
    <property type="match status" value="1"/>
</dbReference>
<dbReference type="InterPro" id="IPR010982">
    <property type="entry name" value="Lambda_DNA-bd_dom_sf"/>
</dbReference>
<dbReference type="Pfam" id="PF13560">
    <property type="entry name" value="HTH_31"/>
    <property type="match status" value="1"/>
</dbReference>
<keyword evidence="3" id="KW-1185">Reference proteome</keyword>
<dbReference type="SUPFAM" id="SSF47413">
    <property type="entry name" value="lambda repressor-like DNA-binding domains"/>
    <property type="match status" value="1"/>
</dbReference>
<dbReference type="Pfam" id="PF19054">
    <property type="entry name" value="DUF5753"/>
    <property type="match status" value="1"/>
</dbReference>
<accession>A0A895XNY8</accession>
<evidence type="ECO:0000313" key="2">
    <source>
        <dbReference type="EMBL" id="QSB05099.1"/>
    </source>
</evidence>
<protein>
    <submittedName>
        <fullName evidence="2">Helix-turn-helix domain-containing protein</fullName>
    </submittedName>
</protein>
<reference evidence="2" key="1">
    <citation type="submission" date="2021-02" db="EMBL/GenBank/DDBJ databases">
        <title>Natronoglycomyces albus gen. nov., sp. nov, a haloalkaliphilic actinobacterium from a soda solonchak soil.</title>
        <authorList>
            <person name="Sorokin D.Y."/>
            <person name="Khijniak T.V."/>
            <person name="Zakharycheva A.P."/>
            <person name="Boueva O.V."/>
            <person name="Ariskina E.V."/>
            <person name="Hahnke R.L."/>
            <person name="Bunk B."/>
            <person name="Sproer C."/>
            <person name="Schumann P."/>
            <person name="Evtushenko L.I."/>
            <person name="Kublanov I.V."/>
        </authorList>
    </citation>
    <scope>NUCLEOTIDE SEQUENCE</scope>
    <source>
        <strain evidence="2">DSM 106290</strain>
    </source>
</reference>
<dbReference type="Gene3D" id="1.10.260.40">
    <property type="entry name" value="lambda repressor-like DNA-binding domains"/>
    <property type="match status" value="1"/>
</dbReference>
<proteinExistence type="predicted"/>
<gene>
    <name evidence="2" type="ORF">JQS30_15275</name>
</gene>
<evidence type="ECO:0000313" key="3">
    <source>
        <dbReference type="Proteomes" id="UP000662939"/>
    </source>
</evidence>
<dbReference type="EMBL" id="CP070496">
    <property type="protein sequence ID" value="QSB05099.1"/>
    <property type="molecule type" value="Genomic_DNA"/>
</dbReference>
<dbReference type="GO" id="GO:0003677">
    <property type="term" value="F:DNA binding"/>
    <property type="evidence" value="ECO:0007669"/>
    <property type="project" value="InterPro"/>
</dbReference>
<dbReference type="AlphaFoldDB" id="A0A895XNY8"/>
<dbReference type="RefSeq" id="WP_213171100.1">
    <property type="nucleotide sequence ID" value="NZ_CP070496.1"/>
</dbReference>
<sequence length="286" mass="33284">MKRTGPEPSLRAQWLGEKLRDLRKRLRIPQGEASKHIRRNPGMLSRYENGEIPFRREDVLALLDFYGVSNEIERNGLLQLCDDIWRKGWWDQHRDDMGSEFINVPWLEARTDRINTYQHLLVPGLLQTREYADAIIRNEAPKRTPEDQISRWVDVRVERQKVLHRESPVQLSVVLEEVALLRPVATSGIMADQLQHLLDRSLESHIEVLVMPMSGGPHKAQSGSFELFEMPFPYMDVTYIDTVGGSLYIEEPQVRHIQAVWDSVRGRALTEEDSRALIKRHMEGYQ</sequence>
<feature type="domain" description="HTH cro/C1-type" evidence="1">
    <location>
        <begin position="19"/>
        <end position="72"/>
    </location>
</feature>
<organism evidence="2 3">
    <name type="scientific">Natronoglycomyces albus</name>
    <dbReference type="NCBI Taxonomy" id="2811108"/>
    <lineage>
        <taxon>Bacteria</taxon>
        <taxon>Bacillati</taxon>
        <taxon>Actinomycetota</taxon>
        <taxon>Actinomycetes</taxon>
        <taxon>Glycomycetales</taxon>
        <taxon>Glycomycetaceae</taxon>
        <taxon>Natronoglycomyces</taxon>
    </lineage>
</organism>
<dbReference type="SMART" id="SM00530">
    <property type="entry name" value="HTH_XRE"/>
    <property type="match status" value="1"/>
</dbReference>
<dbReference type="InterPro" id="IPR043917">
    <property type="entry name" value="DUF5753"/>
</dbReference>